<name>A0A563VQH7_9CYAN</name>
<dbReference type="InterPro" id="IPR001431">
    <property type="entry name" value="Pept_M16_Zn_BS"/>
</dbReference>
<evidence type="ECO:0000313" key="6">
    <source>
        <dbReference type="Proteomes" id="UP000320055"/>
    </source>
</evidence>
<keyword evidence="6" id="KW-1185">Reference proteome</keyword>
<dbReference type="GO" id="GO:0006508">
    <property type="term" value="P:proteolysis"/>
    <property type="evidence" value="ECO:0007669"/>
    <property type="project" value="InterPro"/>
</dbReference>
<dbReference type="InterPro" id="IPR007863">
    <property type="entry name" value="Peptidase_M16_C"/>
</dbReference>
<feature type="domain" description="Peptidase M16 C-terminal" evidence="4">
    <location>
        <begin position="180"/>
        <end position="358"/>
    </location>
</feature>
<evidence type="ECO:0000259" key="3">
    <source>
        <dbReference type="Pfam" id="PF00675"/>
    </source>
</evidence>
<dbReference type="InterPro" id="IPR011765">
    <property type="entry name" value="Pept_M16_N"/>
</dbReference>
<dbReference type="Gene3D" id="3.30.830.10">
    <property type="entry name" value="Metalloenzyme, LuxS/M16 peptidase-like"/>
    <property type="match status" value="2"/>
</dbReference>
<dbReference type="AlphaFoldDB" id="A0A563VQH7"/>
<dbReference type="PROSITE" id="PS00143">
    <property type="entry name" value="INSULINASE"/>
    <property type="match status" value="1"/>
</dbReference>
<dbReference type="PANTHER" id="PTHR11851">
    <property type="entry name" value="METALLOPROTEASE"/>
    <property type="match status" value="1"/>
</dbReference>
<sequence length="423" mass="47518">MVQVSTPLETPTLPVKVVQLSNGLTVIHQHISVTPVVVTDVWLGAGALAEPEPWSGMAHFLEHMIFKGSPQVEVGEFDWVIENTGGMANAATSHDYAHFYLATANTHLEQTLPYLSEILLHASIPDDEFIRERDVVLEEIRASNDDPDWLGLQLLYQTLYENHPYKRSILGEVELLMQHTPDLMRCFHRTHYQPENMTVAIVGGIDQESALSIVERTFNNFGVRSECPSFTIDAEPPLLSNRRQELKLPRIEQARLLMGWIGPSAENLEQGVGLDILSVILAEGRCSRLVDELREEKQLVLDICSTFSLQQDSSVFAISALLDTPDLYLVEKIICNHLWQLATEPISAKELARAKRLLINDYIFSTETPGQLASIYGYYNTINCLEQCLSYSATVERLTAEQLQRLAGAYLSPERYASVILKP</sequence>
<evidence type="ECO:0000256" key="1">
    <source>
        <dbReference type="ARBA" id="ARBA00007261"/>
    </source>
</evidence>
<protein>
    <submittedName>
        <fullName evidence="5">Putative Zn-dependent peptidase</fullName>
    </submittedName>
</protein>
<accession>A0A563VQH7</accession>
<dbReference type="InterPro" id="IPR050361">
    <property type="entry name" value="MPP/UQCRC_Complex"/>
</dbReference>
<proteinExistence type="inferred from homology"/>
<evidence type="ECO:0000256" key="2">
    <source>
        <dbReference type="RuleBase" id="RU004447"/>
    </source>
</evidence>
<evidence type="ECO:0000313" key="5">
    <source>
        <dbReference type="EMBL" id="VEP13661.1"/>
    </source>
</evidence>
<dbReference type="Proteomes" id="UP000320055">
    <property type="component" value="Unassembled WGS sequence"/>
</dbReference>
<dbReference type="RefSeq" id="WP_144864622.1">
    <property type="nucleotide sequence ID" value="NZ_LR213782.1"/>
</dbReference>
<comment type="similarity">
    <text evidence="1 2">Belongs to the peptidase M16 family.</text>
</comment>
<dbReference type="SUPFAM" id="SSF63411">
    <property type="entry name" value="LuxS/MPP-like metallohydrolase"/>
    <property type="match status" value="2"/>
</dbReference>
<dbReference type="Pfam" id="PF00675">
    <property type="entry name" value="Peptidase_M16"/>
    <property type="match status" value="1"/>
</dbReference>
<dbReference type="OrthoDB" id="9811314at2"/>
<gene>
    <name evidence="5" type="ORF">H1P_210042</name>
</gene>
<dbReference type="Pfam" id="PF05193">
    <property type="entry name" value="Peptidase_M16_C"/>
    <property type="match status" value="1"/>
</dbReference>
<dbReference type="EMBL" id="CAACVJ010000124">
    <property type="protein sequence ID" value="VEP13661.1"/>
    <property type="molecule type" value="Genomic_DNA"/>
</dbReference>
<evidence type="ECO:0000259" key="4">
    <source>
        <dbReference type="Pfam" id="PF05193"/>
    </source>
</evidence>
<dbReference type="GO" id="GO:0046872">
    <property type="term" value="F:metal ion binding"/>
    <property type="evidence" value="ECO:0007669"/>
    <property type="project" value="InterPro"/>
</dbReference>
<organism evidence="5 6">
    <name type="scientific">Hyella patelloides LEGE 07179</name>
    <dbReference type="NCBI Taxonomy" id="945734"/>
    <lineage>
        <taxon>Bacteria</taxon>
        <taxon>Bacillati</taxon>
        <taxon>Cyanobacteriota</taxon>
        <taxon>Cyanophyceae</taxon>
        <taxon>Pleurocapsales</taxon>
        <taxon>Hyellaceae</taxon>
        <taxon>Hyella</taxon>
    </lineage>
</organism>
<reference evidence="5 6" key="1">
    <citation type="submission" date="2019-01" db="EMBL/GenBank/DDBJ databases">
        <authorList>
            <person name="Brito A."/>
        </authorList>
    </citation>
    <scope>NUCLEOTIDE SEQUENCE [LARGE SCALE GENOMIC DNA]</scope>
    <source>
        <strain evidence="5">1</strain>
    </source>
</reference>
<feature type="domain" description="Peptidase M16 N-terminal" evidence="3">
    <location>
        <begin position="26"/>
        <end position="171"/>
    </location>
</feature>
<dbReference type="InterPro" id="IPR011249">
    <property type="entry name" value="Metalloenz_LuxS/M16"/>
</dbReference>
<dbReference type="GO" id="GO:0004222">
    <property type="term" value="F:metalloendopeptidase activity"/>
    <property type="evidence" value="ECO:0007669"/>
    <property type="project" value="InterPro"/>
</dbReference>
<dbReference type="PANTHER" id="PTHR11851:SF49">
    <property type="entry name" value="MITOCHONDRIAL-PROCESSING PEPTIDASE SUBUNIT ALPHA"/>
    <property type="match status" value="1"/>
</dbReference>